<accession>A0A9Q0MXF6</accession>
<gene>
    <name evidence="1" type="ORF">Bhyg_12553</name>
</gene>
<comment type="caution">
    <text evidence="1">The sequence shown here is derived from an EMBL/GenBank/DDBJ whole genome shotgun (WGS) entry which is preliminary data.</text>
</comment>
<evidence type="ECO:0000313" key="2">
    <source>
        <dbReference type="Proteomes" id="UP001151699"/>
    </source>
</evidence>
<organism evidence="1 2">
    <name type="scientific">Pseudolycoriella hygida</name>
    <dbReference type="NCBI Taxonomy" id="35572"/>
    <lineage>
        <taxon>Eukaryota</taxon>
        <taxon>Metazoa</taxon>
        <taxon>Ecdysozoa</taxon>
        <taxon>Arthropoda</taxon>
        <taxon>Hexapoda</taxon>
        <taxon>Insecta</taxon>
        <taxon>Pterygota</taxon>
        <taxon>Neoptera</taxon>
        <taxon>Endopterygota</taxon>
        <taxon>Diptera</taxon>
        <taxon>Nematocera</taxon>
        <taxon>Sciaroidea</taxon>
        <taxon>Sciaridae</taxon>
        <taxon>Pseudolycoriella</taxon>
    </lineage>
</organism>
<sequence>MIRSYLGSNIQSEHIKHYVTKYQFYQQLLQAYATGKSIPPTDTLYLKGVEVSYRQTTQLQYTKP</sequence>
<reference evidence="1" key="1">
    <citation type="submission" date="2022-07" db="EMBL/GenBank/DDBJ databases">
        <authorList>
            <person name="Trinca V."/>
            <person name="Uliana J.V.C."/>
            <person name="Torres T.T."/>
            <person name="Ward R.J."/>
            <person name="Monesi N."/>
        </authorList>
    </citation>
    <scope>NUCLEOTIDE SEQUENCE</scope>
    <source>
        <strain evidence="1">HSMRA1968</strain>
        <tissue evidence="1">Whole embryos</tissue>
    </source>
</reference>
<name>A0A9Q0MXF6_9DIPT</name>
<proteinExistence type="predicted"/>
<evidence type="ECO:0000313" key="1">
    <source>
        <dbReference type="EMBL" id="KAJ6639806.1"/>
    </source>
</evidence>
<dbReference type="EMBL" id="WJQU01000003">
    <property type="protein sequence ID" value="KAJ6639806.1"/>
    <property type="molecule type" value="Genomic_DNA"/>
</dbReference>
<dbReference type="Proteomes" id="UP001151699">
    <property type="component" value="Chromosome X"/>
</dbReference>
<keyword evidence="2" id="KW-1185">Reference proteome</keyword>
<protein>
    <submittedName>
        <fullName evidence="1">Uncharacterized protein</fullName>
    </submittedName>
</protein>
<dbReference type="AlphaFoldDB" id="A0A9Q0MXF6"/>